<dbReference type="EMBL" id="HBGN01031460">
    <property type="protein sequence ID" value="CAD9348170.1"/>
    <property type="molecule type" value="Transcribed_RNA"/>
</dbReference>
<dbReference type="PANTHER" id="PTHR36774:SF1">
    <property type="entry name" value="INSULIN-INDUCED PROTEIN"/>
    <property type="match status" value="1"/>
</dbReference>
<dbReference type="PANTHER" id="PTHR36774">
    <property type="entry name" value="INSULIN-INDUCED PROTEIN"/>
    <property type="match status" value="1"/>
</dbReference>
<evidence type="ECO:0000313" key="1">
    <source>
        <dbReference type="EMBL" id="CAD9348170.1"/>
    </source>
</evidence>
<organism evidence="1">
    <name type="scientific">Ditylum brightwellii</name>
    <dbReference type="NCBI Taxonomy" id="49249"/>
    <lineage>
        <taxon>Eukaryota</taxon>
        <taxon>Sar</taxon>
        <taxon>Stramenopiles</taxon>
        <taxon>Ochrophyta</taxon>
        <taxon>Bacillariophyta</taxon>
        <taxon>Mediophyceae</taxon>
        <taxon>Lithodesmiophycidae</taxon>
        <taxon>Lithodesmiales</taxon>
        <taxon>Lithodesmiaceae</taxon>
        <taxon>Ditylum</taxon>
    </lineage>
</organism>
<protein>
    <submittedName>
        <fullName evidence="1">Uncharacterized protein</fullName>
    </submittedName>
</protein>
<accession>A0A6U3TXN2</accession>
<name>A0A6U3TXN2_9STRA</name>
<sequence length="329" mass="35127">MKVLPQILPRATTSSKLFITGATVGPVVDSLHNQCLLTYGIAPISIPWPSFTMPTDAAAAAAAASDATVTSSYLFCSSWLVPPLLGVAYVVLGGVLPRLMQILIDNVSNVNDDASTISNNNDINTFTGNKTKDTRKGFFLRWKDKLSSPLQKLSKINIKIEENNNDGENRQYQTGMRNRALVAVLSTALIIKLSEFLETQQLDAFVTNTNLDIGMSNLIIMLFAALAQWATLDGTIAALLAATVTSIGGPLSELPFVASGCWSYLPEAADYLPLSQGTALGDIVGIFASGGGGDYRDLALSSITGPCYFAVTMDAIALGRWFDADDDIM</sequence>
<proteinExistence type="predicted"/>
<dbReference type="AlphaFoldDB" id="A0A6U3TXN2"/>
<reference evidence="1" key="1">
    <citation type="submission" date="2021-01" db="EMBL/GenBank/DDBJ databases">
        <authorList>
            <person name="Corre E."/>
            <person name="Pelletier E."/>
            <person name="Niang G."/>
            <person name="Scheremetjew M."/>
            <person name="Finn R."/>
            <person name="Kale V."/>
            <person name="Holt S."/>
            <person name="Cochrane G."/>
            <person name="Meng A."/>
            <person name="Brown T."/>
            <person name="Cohen L."/>
        </authorList>
    </citation>
    <scope>NUCLEOTIDE SEQUENCE</scope>
    <source>
        <strain evidence="1">Pop2</strain>
    </source>
</reference>
<gene>
    <name evidence="1" type="ORF">DBRI1063_LOCUS20277</name>
</gene>